<gene>
    <name evidence="4" type="ORF">SAMN04488498_105234</name>
</gene>
<dbReference type="RefSeq" id="WP_149760251.1">
    <property type="nucleotide sequence ID" value="NZ_BSPE01000056.1"/>
</dbReference>
<dbReference type="OrthoDB" id="9806249at2"/>
<dbReference type="EMBL" id="FOSL01000005">
    <property type="protein sequence ID" value="SFK36435.1"/>
    <property type="molecule type" value="Genomic_DNA"/>
</dbReference>
<dbReference type="InterPro" id="IPR011611">
    <property type="entry name" value="PfkB_dom"/>
</dbReference>
<dbReference type="Pfam" id="PF00294">
    <property type="entry name" value="PfkB"/>
    <property type="match status" value="1"/>
</dbReference>
<dbReference type="CDD" id="cd01941">
    <property type="entry name" value="YeiC_kinase_like"/>
    <property type="match status" value="1"/>
</dbReference>
<dbReference type="AlphaFoldDB" id="A0A1I3YX73"/>
<evidence type="ECO:0000313" key="5">
    <source>
        <dbReference type="Proteomes" id="UP000323300"/>
    </source>
</evidence>
<dbReference type="PANTHER" id="PTHR10584">
    <property type="entry name" value="SUGAR KINASE"/>
    <property type="match status" value="1"/>
</dbReference>
<evidence type="ECO:0000256" key="1">
    <source>
        <dbReference type="ARBA" id="ARBA00022679"/>
    </source>
</evidence>
<reference evidence="4 5" key="1">
    <citation type="submission" date="2016-10" db="EMBL/GenBank/DDBJ databases">
        <authorList>
            <person name="Varghese N."/>
            <person name="Submissions S."/>
        </authorList>
    </citation>
    <scope>NUCLEOTIDE SEQUENCE [LARGE SCALE GENOMIC DNA]</scope>
    <source>
        <strain evidence="4 5">DSM 21822</strain>
    </source>
</reference>
<evidence type="ECO:0000313" key="4">
    <source>
        <dbReference type="EMBL" id="SFK36435.1"/>
    </source>
</evidence>
<feature type="domain" description="Carbohydrate kinase PfkB" evidence="3">
    <location>
        <begin position="5"/>
        <end position="291"/>
    </location>
</feature>
<dbReference type="GO" id="GO:0016301">
    <property type="term" value="F:kinase activity"/>
    <property type="evidence" value="ECO:0007669"/>
    <property type="project" value="UniProtKB-KW"/>
</dbReference>
<dbReference type="SUPFAM" id="SSF53613">
    <property type="entry name" value="Ribokinase-like"/>
    <property type="match status" value="1"/>
</dbReference>
<keyword evidence="5" id="KW-1185">Reference proteome</keyword>
<name>A0A1I3YX73_9HYPH</name>
<dbReference type="Proteomes" id="UP000323300">
    <property type="component" value="Unassembled WGS sequence"/>
</dbReference>
<keyword evidence="2 4" id="KW-0418">Kinase</keyword>
<dbReference type="PANTHER" id="PTHR10584:SF166">
    <property type="entry name" value="RIBOKINASE"/>
    <property type="match status" value="1"/>
</dbReference>
<dbReference type="Gene3D" id="3.40.1190.20">
    <property type="match status" value="1"/>
</dbReference>
<proteinExistence type="predicted"/>
<accession>A0A1I3YX73</accession>
<evidence type="ECO:0000259" key="3">
    <source>
        <dbReference type="Pfam" id="PF00294"/>
    </source>
</evidence>
<evidence type="ECO:0000256" key="2">
    <source>
        <dbReference type="ARBA" id="ARBA00022777"/>
    </source>
</evidence>
<organism evidence="4 5">
    <name type="scientific">Neomesorhizobium albiziae</name>
    <dbReference type="NCBI Taxonomy" id="335020"/>
    <lineage>
        <taxon>Bacteria</taxon>
        <taxon>Pseudomonadati</taxon>
        <taxon>Pseudomonadota</taxon>
        <taxon>Alphaproteobacteria</taxon>
        <taxon>Hyphomicrobiales</taxon>
        <taxon>Phyllobacteriaceae</taxon>
        <taxon>Neomesorhizobium</taxon>
    </lineage>
</organism>
<protein>
    <submittedName>
        <fullName evidence="4">Sugar or nucleoside kinase, ribokinase family</fullName>
    </submittedName>
</protein>
<dbReference type="InterPro" id="IPR029056">
    <property type="entry name" value="Ribokinase-like"/>
</dbReference>
<keyword evidence="1" id="KW-0808">Transferase</keyword>
<sequence>MTSNHLFAVGGAHIDRRGQVSGAYVPGTSNPGVLSEEVGGVVFNALRNAMKHGVSASLLSVRGGDAAGDNVARAIARAGIEDLSVVFLDRSTPSYTALLDRDGDLIAGLADMGLYELAFAKQPGRAKVREAAASADAILCDANLPEAGLAKLMAVAAGKPVFAIAISPAKAVRLAGLLGHISCLFMNRHEALRLAGIGEAGTAKMVASLRDKGLAQGVITAGGEAVIGFDREAIFSIVPPRARRIADVTGAGDALAGATIAALMKGFALREALREGLAAAMLTVESPAAVADFSAREFTAALALVPHATEMA</sequence>